<evidence type="ECO:0000313" key="1">
    <source>
        <dbReference type="EMBL" id="KAI3782748.1"/>
    </source>
</evidence>
<dbReference type="EMBL" id="CM042010">
    <property type="protein sequence ID" value="KAI3782748.1"/>
    <property type="molecule type" value="Genomic_DNA"/>
</dbReference>
<name>A0ACB9GI79_CICIN</name>
<evidence type="ECO:0000313" key="2">
    <source>
        <dbReference type="Proteomes" id="UP001055811"/>
    </source>
</evidence>
<dbReference type="Proteomes" id="UP001055811">
    <property type="component" value="Linkage Group LG02"/>
</dbReference>
<protein>
    <submittedName>
        <fullName evidence="1">Uncharacterized protein</fullName>
    </submittedName>
</protein>
<accession>A0ACB9GI79</accession>
<keyword evidence="2" id="KW-1185">Reference proteome</keyword>
<sequence>MGWRAVVEGGHNEVKLVGEEGDAVVCLETPSSQRIAGRFSRSLVCVAEKGGKRKSTVRLEEGYTGNKEKVCRSSTSQLITFPQFTQLQFFDSLYVSSFLVLDIMSTSSEIVDSGRLSGKNMPSRAPQKSSFSQTCNLFSQYLKENATFPDLTLGRRTPSTATMNLFPMAETPLAAVQEKTTTGQNQSGPMTIFYNGQVIVFNDLAPEKVKEILMLAEKGVPQKTTKPDEVLNNIVHDSIKIQRPQPVASDLPIARKASLARFLEKRKDRITARSPYQIQGDSKQEDSKTWLGLGAQPHIQFHQRS</sequence>
<proteinExistence type="predicted"/>
<reference evidence="1 2" key="2">
    <citation type="journal article" date="2022" name="Mol. Ecol. Resour.">
        <title>The genomes of chicory, endive, great burdock and yacon provide insights into Asteraceae paleo-polyploidization history and plant inulin production.</title>
        <authorList>
            <person name="Fan W."/>
            <person name="Wang S."/>
            <person name="Wang H."/>
            <person name="Wang A."/>
            <person name="Jiang F."/>
            <person name="Liu H."/>
            <person name="Zhao H."/>
            <person name="Xu D."/>
            <person name="Zhang Y."/>
        </authorList>
    </citation>
    <scope>NUCLEOTIDE SEQUENCE [LARGE SCALE GENOMIC DNA]</scope>
    <source>
        <strain evidence="2">cv. Punajuju</strain>
        <tissue evidence="1">Leaves</tissue>
    </source>
</reference>
<organism evidence="1 2">
    <name type="scientific">Cichorium intybus</name>
    <name type="common">Chicory</name>
    <dbReference type="NCBI Taxonomy" id="13427"/>
    <lineage>
        <taxon>Eukaryota</taxon>
        <taxon>Viridiplantae</taxon>
        <taxon>Streptophyta</taxon>
        <taxon>Embryophyta</taxon>
        <taxon>Tracheophyta</taxon>
        <taxon>Spermatophyta</taxon>
        <taxon>Magnoliopsida</taxon>
        <taxon>eudicotyledons</taxon>
        <taxon>Gunneridae</taxon>
        <taxon>Pentapetalae</taxon>
        <taxon>asterids</taxon>
        <taxon>campanulids</taxon>
        <taxon>Asterales</taxon>
        <taxon>Asteraceae</taxon>
        <taxon>Cichorioideae</taxon>
        <taxon>Cichorieae</taxon>
        <taxon>Cichoriinae</taxon>
        <taxon>Cichorium</taxon>
    </lineage>
</organism>
<comment type="caution">
    <text evidence="1">The sequence shown here is derived from an EMBL/GenBank/DDBJ whole genome shotgun (WGS) entry which is preliminary data.</text>
</comment>
<reference evidence="2" key="1">
    <citation type="journal article" date="2022" name="Mol. Ecol. Resour.">
        <title>The genomes of chicory, endive, great burdock and yacon provide insights into Asteraceae palaeo-polyploidization history and plant inulin production.</title>
        <authorList>
            <person name="Fan W."/>
            <person name="Wang S."/>
            <person name="Wang H."/>
            <person name="Wang A."/>
            <person name="Jiang F."/>
            <person name="Liu H."/>
            <person name="Zhao H."/>
            <person name="Xu D."/>
            <person name="Zhang Y."/>
        </authorList>
    </citation>
    <scope>NUCLEOTIDE SEQUENCE [LARGE SCALE GENOMIC DNA]</scope>
    <source>
        <strain evidence="2">cv. Punajuju</strain>
    </source>
</reference>
<gene>
    <name evidence="1" type="ORF">L2E82_12803</name>
</gene>